<evidence type="ECO:0000313" key="3">
    <source>
        <dbReference type="Proteomes" id="UP000644875"/>
    </source>
</evidence>
<reference evidence="2 3" key="1">
    <citation type="journal article" date="2021" name="Int. J. Syst. Evol. Microbiol.">
        <title>Streptococcus vicugnae sp. nov., isolated from faeces of alpacas (Vicugna pacos) and cattle (Bos taurus), Streptococcus zalophi sp. nov., and Streptococcus pacificus sp. nov., isolated from respiratory tract of California sea lions (Zalophus californianus).</title>
        <authorList>
            <person name="Volokhov D.V."/>
            <person name="Zagorodnyaya T.A."/>
            <person name="Shen Z."/>
            <person name="Blom J."/>
            <person name="Furtak V.A."/>
            <person name="Eisenberg T."/>
            <person name="Fan P."/>
            <person name="Jeong K.C."/>
            <person name="Gao Y."/>
            <person name="Zhang S."/>
            <person name="Amselle M."/>
        </authorList>
    </citation>
    <scope>NUCLEOTIDE SEQUENCE [LARGE SCALE GENOMIC DNA]</scope>
    <source>
        <strain evidence="3">CSL7508-lung</strain>
    </source>
</reference>
<organism evidence="2 3">
    <name type="scientific">Streptococcus zalophi</name>
    <dbReference type="NCBI Taxonomy" id="640031"/>
    <lineage>
        <taxon>Bacteria</taxon>
        <taxon>Bacillati</taxon>
        <taxon>Bacillota</taxon>
        <taxon>Bacilli</taxon>
        <taxon>Lactobacillales</taxon>
        <taxon>Streptococcaceae</taxon>
        <taxon>Streptococcus</taxon>
    </lineage>
</organism>
<evidence type="ECO:0000256" key="1">
    <source>
        <dbReference type="SAM" id="Phobius"/>
    </source>
</evidence>
<accession>A0A934UD23</accession>
<gene>
    <name evidence="2" type="ORF">JHK64_01735</name>
</gene>
<protein>
    <submittedName>
        <fullName evidence="2">TIGR01906 family membrane protein</fullName>
    </submittedName>
</protein>
<sequence length="216" mass="25254">MKNKILSLFSIIWLLSLAILVTIYLVWLSYPLAIDYFSLGDIVALPAKRITSNFNDLMFFLTNPLKLELLMPDFPTSESGLKHFFDVKWLFHLAQAVAIVLALPSLSFFKEALKKQRLWYYQRYYLFALILPVLVAGFAFFISFDNFFTLFHTLLFPGDSSWLFNPATDPVILILPEEFFLACFIVFFILYEAIMFLFYLMARRSLSNKLSQRSKK</sequence>
<name>A0A934UD23_9STRE</name>
<keyword evidence="1" id="KW-0472">Membrane</keyword>
<feature type="transmembrane region" description="Helical" evidence="1">
    <location>
        <begin position="124"/>
        <end position="144"/>
    </location>
</feature>
<feature type="transmembrane region" description="Helical" evidence="1">
    <location>
        <begin position="179"/>
        <end position="202"/>
    </location>
</feature>
<keyword evidence="1" id="KW-0812">Transmembrane</keyword>
<feature type="transmembrane region" description="Helical" evidence="1">
    <location>
        <begin position="7"/>
        <end position="30"/>
    </location>
</feature>
<keyword evidence="1" id="KW-1133">Transmembrane helix</keyword>
<dbReference type="AlphaFoldDB" id="A0A934UD23"/>
<dbReference type="NCBIfam" id="TIGR01906">
    <property type="entry name" value="integ_TIGR01906"/>
    <property type="match status" value="1"/>
</dbReference>
<dbReference type="Pfam" id="PF07314">
    <property type="entry name" value="Lit"/>
    <property type="match status" value="1"/>
</dbReference>
<dbReference type="Proteomes" id="UP000644875">
    <property type="component" value="Unassembled WGS sequence"/>
</dbReference>
<keyword evidence="3" id="KW-1185">Reference proteome</keyword>
<dbReference type="InterPro" id="IPR010178">
    <property type="entry name" value="Lit"/>
</dbReference>
<comment type="caution">
    <text evidence="2">The sequence shown here is derived from an EMBL/GenBank/DDBJ whole genome shotgun (WGS) entry which is preliminary data.</text>
</comment>
<feature type="transmembrane region" description="Helical" evidence="1">
    <location>
        <begin position="89"/>
        <end position="109"/>
    </location>
</feature>
<dbReference type="RefSeq" id="WP_199567283.1">
    <property type="nucleotide sequence ID" value="NZ_JAENBP010000002.1"/>
</dbReference>
<proteinExistence type="predicted"/>
<evidence type="ECO:0000313" key="2">
    <source>
        <dbReference type="EMBL" id="MBJ8349352.1"/>
    </source>
</evidence>
<dbReference type="EMBL" id="JAENBP010000002">
    <property type="protein sequence ID" value="MBJ8349352.1"/>
    <property type="molecule type" value="Genomic_DNA"/>
</dbReference>